<organism evidence="2 3">
    <name type="scientific">Tropilaelaps mercedesae</name>
    <dbReference type="NCBI Taxonomy" id="418985"/>
    <lineage>
        <taxon>Eukaryota</taxon>
        <taxon>Metazoa</taxon>
        <taxon>Ecdysozoa</taxon>
        <taxon>Arthropoda</taxon>
        <taxon>Chelicerata</taxon>
        <taxon>Arachnida</taxon>
        <taxon>Acari</taxon>
        <taxon>Parasitiformes</taxon>
        <taxon>Mesostigmata</taxon>
        <taxon>Gamasina</taxon>
        <taxon>Dermanyssoidea</taxon>
        <taxon>Laelapidae</taxon>
        <taxon>Tropilaelaps</taxon>
    </lineage>
</organism>
<proteinExistence type="predicted"/>
<gene>
    <name evidence="2" type="ORF">BIW11_11091</name>
</gene>
<evidence type="ECO:0000313" key="2">
    <source>
        <dbReference type="EMBL" id="OQR71287.1"/>
    </source>
</evidence>
<dbReference type="EMBL" id="MNPL01014989">
    <property type="protein sequence ID" value="OQR71287.1"/>
    <property type="molecule type" value="Genomic_DNA"/>
</dbReference>
<feature type="region of interest" description="Disordered" evidence="1">
    <location>
        <begin position="1"/>
        <end position="42"/>
    </location>
</feature>
<protein>
    <submittedName>
        <fullName evidence="2">Uncharacterized protein</fullName>
    </submittedName>
</protein>
<dbReference type="Proteomes" id="UP000192247">
    <property type="component" value="Unassembled WGS sequence"/>
</dbReference>
<reference evidence="2 3" key="1">
    <citation type="journal article" date="2017" name="Gigascience">
        <title>Draft genome of the honey bee ectoparasitic mite, Tropilaelaps mercedesae, is shaped by the parasitic life history.</title>
        <authorList>
            <person name="Dong X."/>
            <person name="Armstrong S.D."/>
            <person name="Xia D."/>
            <person name="Makepeace B.L."/>
            <person name="Darby A.C."/>
            <person name="Kadowaki T."/>
        </authorList>
    </citation>
    <scope>NUCLEOTIDE SEQUENCE [LARGE SCALE GENOMIC DNA]</scope>
    <source>
        <strain evidence="2">Wuxi-XJTLU</strain>
    </source>
</reference>
<dbReference type="InParanoid" id="A0A1V9XCN8"/>
<sequence length="42" mass="4565">MKKLSEKTSPTYAADSGISDRWESQGSSCGSTGSYRRNHKAV</sequence>
<name>A0A1V9XCN8_9ACAR</name>
<accession>A0A1V9XCN8</accession>
<feature type="non-terminal residue" evidence="2">
    <location>
        <position position="42"/>
    </location>
</feature>
<keyword evidence="3" id="KW-1185">Reference proteome</keyword>
<evidence type="ECO:0000256" key="1">
    <source>
        <dbReference type="SAM" id="MobiDB-lite"/>
    </source>
</evidence>
<evidence type="ECO:0000313" key="3">
    <source>
        <dbReference type="Proteomes" id="UP000192247"/>
    </source>
</evidence>
<dbReference type="AlphaFoldDB" id="A0A1V9XCN8"/>
<feature type="compositionally biased region" description="Polar residues" evidence="1">
    <location>
        <begin position="24"/>
        <end position="35"/>
    </location>
</feature>
<comment type="caution">
    <text evidence="2">The sequence shown here is derived from an EMBL/GenBank/DDBJ whole genome shotgun (WGS) entry which is preliminary data.</text>
</comment>